<dbReference type="Proteomes" id="UP000267516">
    <property type="component" value="Segment"/>
</dbReference>
<protein>
    <submittedName>
        <fullName evidence="1">ORF47</fullName>
    </submittedName>
</protein>
<proteinExistence type="predicted"/>
<name>A0A2D3I5A1_9VIRU</name>
<evidence type="ECO:0000313" key="1">
    <source>
        <dbReference type="EMBL" id="ATU83565.1"/>
    </source>
</evidence>
<organism evidence="1">
    <name type="scientific">White spot syndrome virus</name>
    <dbReference type="NCBI Taxonomy" id="342409"/>
    <lineage>
        <taxon>Viruses</taxon>
        <taxon>Viruses incertae sedis</taxon>
        <taxon>Naldaviricetes</taxon>
        <taxon>Nimaviridae</taxon>
        <taxon>Whispovirus</taxon>
    </lineage>
</organism>
<reference evidence="1" key="1">
    <citation type="journal article" date="2018" name="Aquaculture">
        <title>Complete genome sequence of a white spot syndrome virus associated with a disease incursion in Australia.</title>
        <authorList>
            <person name="Oakey J."/>
            <person name="Smith C.S."/>
        </authorList>
    </citation>
    <scope>NUCLEOTIDE SEQUENCE [LARGE SCALE GENOMIC DNA]</scope>
    <source>
        <strain evidence="1">WSSV-AU</strain>
    </source>
</reference>
<accession>A0A2D3I5A1</accession>
<sequence>MHLKHNFSSLSYSIFRDFTPHLLHIYFKSFSDRSSRRTGNVSYFSPIFESPAFVKILRAKKCSSLLVKFLSTPILLAHVIKHLKNTTPERLFSISPSAVPSRIEGKIISKSVSELLFCSW</sequence>
<dbReference type="EMBL" id="MF768985">
    <property type="protein sequence ID" value="ATU83565.1"/>
    <property type="molecule type" value="Genomic_DNA"/>
</dbReference>